<protein>
    <submittedName>
        <fullName evidence="2">Uncharacterized protein</fullName>
    </submittedName>
</protein>
<dbReference type="AlphaFoldDB" id="A0A0H4QDW5"/>
<evidence type="ECO:0000313" key="2">
    <source>
        <dbReference type="EMBL" id="AKP66137.1"/>
    </source>
</evidence>
<dbReference type="OrthoDB" id="2327026at2"/>
<keyword evidence="3" id="KW-1185">Reference proteome</keyword>
<dbReference type="EMBL" id="CP012034">
    <property type="protein sequence ID" value="AKP66137.1"/>
    <property type="molecule type" value="Genomic_DNA"/>
</dbReference>
<proteinExistence type="predicted"/>
<sequence length="101" mass="11655">MRFDTPITFYTDPSNKYNPETGQHDSTPTEVFKCWANVTDNGVQRNVETFGNYNIQTKTIRLVESINFNWSFLLIGNDTQHWIKKTKTSTSKVKSFQVGIS</sequence>
<dbReference type="KEGG" id="lgn:ABM34_00010"/>
<dbReference type="EMBL" id="CP012034">
    <property type="protein sequence ID" value="AKP66101.1"/>
    <property type="molecule type" value="Genomic_DNA"/>
</dbReference>
<evidence type="ECO:0000313" key="3">
    <source>
        <dbReference type="Proteomes" id="UP000036106"/>
    </source>
</evidence>
<evidence type="ECO:0000313" key="1">
    <source>
        <dbReference type="EMBL" id="AKP66101.1"/>
    </source>
</evidence>
<gene>
    <name evidence="1" type="ORF">ABM34_00010</name>
    <name evidence="2" type="ORF">ABM34_00250</name>
</gene>
<organism evidence="2 3">
    <name type="scientific">Companilactobacillus ginsenosidimutans</name>
    <dbReference type="NCBI Taxonomy" id="1007676"/>
    <lineage>
        <taxon>Bacteria</taxon>
        <taxon>Bacillati</taxon>
        <taxon>Bacillota</taxon>
        <taxon>Bacilli</taxon>
        <taxon>Lactobacillales</taxon>
        <taxon>Lactobacillaceae</taxon>
        <taxon>Companilactobacillus</taxon>
    </lineage>
</organism>
<reference evidence="3" key="2">
    <citation type="submission" date="2015-07" db="EMBL/GenBank/DDBJ databases">
        <title>Lactobacillus ginsenosidimutans/EMML 3141/ whole genome sequencing.</title>
        <authorList>
            <person name="Kim M.K."/>
            <person name="Im W.-T."/>
            <person name="Srinivasan S."/>
            <person name="Lee J.-J."/>
        </authorList>
    </citation>
    <scope>NUCLEOTIDE SEQUENCE [LARGE SCALE GENOMIC DNA]</scope>
    <source>
        <strain evidence="3">EMML 3041</strain>
    </source>
</reference>
<dbReference type="KEGG" id="lgn:ABM34_00250"/>
<accession>A0A0H4QDW5</accession>
<name>A0A0H4QDW5_9LACO</name>
<dbReference type="PATRIC" id="fig|1007676.4.peg.2"/>
<dbReference type="RefSeq" id="WP_048702329.1">
    <property type="nucleotide sequence ID" value="NZ_CP012034.1"/>
</dbReference>
<dbReference type="Proteomes" id="UP000036106">
    <property type="component" value="Chromosome"/>
</dbReference>
<reference evidence="2" key="1">
    <citation type="submission" date="2015-07" db="EMBL/GenBank/DDBJ databases">
        <title>Lactobacillus ginsenosidimutans EMML 3041 whole genome sequencing.</title>
        <authorList>
            <person name="Kim M.K."/>
            <person name="Im W.-T."/>
            <person name="Srinivasan S."/>
            <person name="Lee J.-J."/>
        </authorList>
    </citation>
    <scope>NUCLEOTIDE SEQUENCE</scope>
    <source>
        <strain evidence="2">EMML 3041</strain>
    </source>
</reference>